<dbReference type="SUPFAM" id="SSF81383">
    <property type="entry name" value="F-box domain"/>
    <property type="match status" value="1"/>
</dbReference>
<dbReference type="GO" id="GO:0045944">
    <property type="term" value="P:positive regulation of transcription by RNA polymerase II"/>
    <property type="evidence" value="ECO:0007669"/>
    <property type="project" value="TreeGrafter"/>
</dbReference>
<dbReference type="GO" id="GO:0002151">
    <property type="term" value="F:G-quadruplex RNA binding"/>
    <property type="evidence" value="ECO:0007669"/>
    <property type="project" value="InterPro"/>
</dbReference>
<dbReference type="GO" id="GO:0031011">
    <property type="term" value="C:Ino80 complex"/>
    <property type="evidence" value="ECO:0007669"/>
    <property type="project" value="InterPro"/>
</dbReference>
<accession>A0A0V1LBQ3</accession>
<evidence type="ECO:0000259" key="3">
    <source>
        <dbReference type="Pfam" id="PF13325"/>
    </source>
</evidence>
<dbReference type="InterPro" id="IPR036047">
    <property type="entry name" value="F-box-like_dom_sf"/>
</dbReference>
<dbReference type="PANTHER" id="PTHR13233">
    <property type="entry name" value="MICROSPHERULE PROTEIN 1"/>
    <property type="match status" value="1"/>
</dbReference>
<feature type="domain" description="FHA" evidence="2">
    <location>
        <begin position="621"/>
        <end position="672"/>
    </location>
</feature>
<gene>
    <name evidence="4" type="primary">MCRS1</name>
    <name evidence="4" type="ORF">T02_1264</name>
</gene>
<evidence type="ECO:0000259" key="2">
    <source>
        <dbReference type="Pfam" id="PF00498"/>
    </source>
</evidence>
<dbReference type="GO" id="GO:0044545">
    <property type="term" value="C:NSL complex"/>
    <property type="evidence" value="ECO:0007669"/>
    <property type="project" value="TreeGrafter"/>
</dbReference>
<feature type="region of interest" description="Disordered" evidence="1">
    <location>
        <begin position="268"/>
        <end position="299"/>
    </location>
</feature>
<dbReference type="InterPro" id="IPR037912">
    <property type="entry name" value="MCRS1"/>
</dbReference>
<name>A0A0V1LBQ3_9BILA</name>
<dbReference type="InterPro" id="IPR025999">
    <property type="entry name" value="MCRS_N"/>
</dbReference>
<comment type="caution">
    <text evidence="4">The sequence shown here is derived from an EMBL/GenBank/DDBJ whole genome shotgun (WGS) entry which is preliminary data.</text>
</comment>
<dbReference type="OrthoDB" id="10262769at2759"/>
<dbReference type="Proteomes" id="UP000054721">
    <property type="component" value="Unassembled WGS sequence"/>
</dbReference>
<dbReference type="Pfam" id="PF13325">
    <property type="entry name" value="MCRS_N"/>
    <property type="match status" value="1"/>
</dbReference>
<dbReference type="SUPFAM" id="SSF49879">
    <property type="entry name" value="SMAD/FHA domain"/>
    <property type="match status" value="1"/>
</dbReference>
<evidence type="ECO:0000313" key="4">
    <source>
        <dbReference type="EMBL" id="KRZ56920.1"/>
    </source>
</evidence>
<dbReference type="InterPro" id="IPR008984">
    <property type="entry name" value="SMAD_FHA_dom_sf"/>
</dbReference>
<organism evidence="4 5">
    <name type="scientific">Trichinella nativa</name>
    <dbReference type="NCBI Taxonomy" id="6335"/>
    <lineage>
        <taxon>Eukaryota</taxon>
        <taxon>Metazoa</taxon>
        <taxon>Ecdysozoa</taxon>
        <taxon>Nematoda</taxon>
        <taxon>Enoplea</taxon>
        <taxon>Dorylaimia</taxon>
        <taxon>Trichinellida</taxon>
        <taxon>Trichinellidae</taxon>
        <taxon>Trichinella</taxon>
    </lineage>
</organism>
<dbReference type="AlphaFoldDB" id="A0A0V1LBQ3"/>
<feature type="domain" description="Microspherule protein N-terminal" evidence="3">
    <location>
        <begin position="385"/>
        <end position="524"/>
    </location>
</feature>
<dbReference type="EMBL" id="JYDW01000084">
    <property type="protein sequence ID" value="KRZ56920.1"/>
    <property type="molecule type" value="Genomic_DNA"/>
</dbReference>
<proteinExistence type="predicted"/>
<keyword evidence="5" id="KW-1185">Reference proteome</keyword>
<reference evidence="4 5" key="1">
    <citation type="submission" date="2015-05" db="EMBL/GenBank/DDBJ databases">
        <title>Evolution of Trichinella species and genotypes.</title>
        <authorList>
            <person name="Korhonen P.K."/>
            <person name="Edoardo P."/>
            <person name="Giuseppe L.R."/>
            <person name="Gasser R.B."/>
        </authorList>
    </citation>
    <scope>NUCLEOTIDE SEQUENCE [LARGE SCALE GENOMIC DNA]</scope>
    <source>
        <strain evidence="4">ISS10</strain>
    </source>
</reference>
<dbReference type="PANTHER" id="PTHR13233:SF0">
    <property type="entry name" value="MICROSPHERULE PROTEIN 1"/>
    <property type="match status" value="1"/>
</dbReference>
<dbReference type="InterPro" id="IPR000253">
    <property type="entry name" value="FHA_dom"/>
</dbReference>
<evidence type="ECO:0000313" key="5">
    <source>
        <dbReference type="Proteomes" id="UP000054721"/>
    </source>
</evidence>
<dbReference type="GO" id="GO:0071339">
    <property type="term" value="C:MLL1 complex"/>
    <property type="evidence" value="ECO:0007669"/>
    <property type="project" value="InterPro"/>
</dbReference>
<evidence type="ECO:0000256" key="1">
    <source>
        <dbReference type="SAM" id="MobiDB-lite"/>
    </source>
</evidence>
<dbReference type="Pfam" id="PF00498">
    <property type="entry name" value="FHA"/>
    <property type="match status" value="1"/>
</dbReference>
<protein>
    <submittedName>
        <fullName evidence="4">Microspherule protein 1</fullName>
    </submittedName>
</protein>
<feature type="compositionally biased region" description="Polar residues" evidence="1">
    <location>
        <begin position="268"/>
        <end position="287"/>
    </location>
</feature>
<dbReference type="STRING" id="6335.A0A0V1LBQ3"/>
<sequence length="686" mass="77371">MKRKVNIQRMHMIPGNVVGNTFGDVRLADYADASLTSHKAKRLSKKLRDSHALRSKYNWYECEEDLLLVDFECYDDEDGEVEVNVTSKSASKKLPNNDSHIYNTYPVHLWAIIASYIYPEDICRFALICSDAASAIRSAHFWKLLYNRGVYSLPEEYKPISMQRLYGLRAAVIRSLFFAYEPFVVRMKTMKGFSLSDKDIRLLTRSICTSAWHKRIEECSEQDSLTACKNKRFGATFSSAGEVVQLTGVISLSVLHWAIESAETGQQAVLESGPSSTTDHNATNPSPTVRRSSRGVKRKKLDDGMVDSGVIGTKSGRRLRIFDDVDESLAKPIMTRRCSAAAAKKSEPVRRNCVDVAKPRRDSTQTGACCFNQAKQAHIQKDFTRWQAEDDLALIIACERMNSLPMVHRMVTFSLPFTLQEIEERWYELFYDPIVSKRCKERFAELNAEVIRRVKANTPYSHAEHQILASIPSTVDPVVERFQTVLSKHSEVFYPGRTAIGLMDRWLMLKAEGLLIDQNHAEPSKGRSSGGRKQAVSFMAEMKKSNNDRGTPDFDLATVHNMPVITQFVTNASNASFSVDVLAVLRGRVVEYLIQVPEIVVGYKKRTDFEGVDLSYEGPCGKISRRQAVISYRSNSKEFVIFNEGSAIIYVDGKACSKGSSLTLKNNSVIEITVIMLKFFINTSQH</sequence>